<reference evidence="3" key="2">
    <citation type="submission" date="2018-02" db="UniProtKB">
        <authorList>
            <consortium name="EnsemblPlants"/>
        </authorList>
    </citation>
    <scope>IDENTIFICATION</scope>
    <source>
        <strain evidence="3">Williams 82</strain>
    </source>
</reference>
<evidence type="ECO:0000313" key="2">
    <source>
        <dbReference type="EMBL" id="KRG91416.1"/>
    </source>
</evidence>
<name>A0A0R0EMY8_SOYBN</name>
<feature type="region of interest" description="Disordered" evidence="1">
    <location>
        <begin position="30"/>
        <end position="67"/>
    </location>
</feature>
<protein>
    <submittedName>
        <fullName evidence="2 3">Uncharacterized protein</fullName>
    </submittedName>
</protein>
<evidence type="ECO:0000256" key="1">
    <source>
        <dbReference type="SAM" id="MobiDB-lite"/>
    </source>
</evidence>
<sequence length="67" mass="7682">MMLFCRIWKSSDLSQRSNIKDTLEKTRVNSLESAPTTTSRIMDIGWRRGTEGRQQSGPFVEATNMMV</sequence>
<evidence type="ECO:0000313" key="4">
    <source>
        <dbReference type="Proteomes" id="UP000008827"/>
    </source>
</evidence>
<dbReference type="Gramene" id="KRG91416">
    <property type="protein sequence ID" value="KRG91416"/>
    <property type="gene ID" value="GLYMA_20G153500"/>
</dbReference>
<dbReference type="Proteomes" id="UP000008827">
    <property type="component" value="Chromosome 20"/>
</dbReference>
<dbReference type="EMBL" id="CM000853">
    <property type="protein sequence ID" value="KRG91416.1"/>
    <property type="molecule type" value="Genomic_DNA"/>
</dbReference>
<reference evidence="2 3" key="1">
    <citation type="journal article" date="2010" name="Nature">
        <title>Genome sequence of the palaeopolyploid soybean.</title>
        <authorList>
            <person name="Schmutz J."/>
            <person name="Cannon S.B."/>
            <person name="Schlueter J."/>
            <person name="Ma J."/>
            <person name="Mitros T."/>
            <person name="Nelson W."/>
            <person name="Hyten D.L."/>
            <person name="Song Q."/>
            <person name="Thelen J.J."/>
            <person name="Cheng J."/>
            <person name="Xu D."/>
            <person name="Hellsten U."/>
            <person name="May G.D."/>
            <person name="Yu Y."/>
            <person name="Sakurai T."/>
            <person name="Umezawa T."/>
            <person name="Bhattacharyya M.K."/>
            <person name="Sandhu D."/>
            <person name="Valliyodan B."/>
            <person name="Lindquist E."/>
            <person name="Peto M."/>
            <person name="Grant D."/>
            <person name="Shu S."/>
            <person name="Goodstein D."/>
            <person name="Barry K."/>
            <person name="Futrell-Griggs M."/>
            <person name="Abernathy B."/>
            <person name="Du J."/>
            <person name="Tian Z."/>
            <person name="Zhu L."/>
            <person name="Gill N."/>
            <person name="Joshi T."/>
            <person name="Libault M."/>
            <person name="Sethuraman A."/>
            <person name="Zhang X.-C."/>
            <person name="Shinozaki K."/>
            <person name="Nguyen H.T."/>
            <person name="Wing R.A."/>
            <person name="Cregan P."/>
            <person name="Specht J."/>
            <person name="Grimwood J."/>
            <person name="Rokhsar D."/>
            <person name="Stacey G."/>
            <person name="Shoemaker R.C."/>
            <person name="Jackson S.A."/>
        </authorList>
    </citation>
    <scope>NUCLEOTIDE SEQUENCE [LARGE SCALE GENOMIC DNA]</scope>
    <source>
        <strain evidence="3">cv. Williams 82</strain>
        <tissue evidence="2">Callus</tissue>
    </source>
</reference>
<feature type="compositionally biased region" description="Polar residues" evidence="1">
    <location>
        <begin position="30"/>
        <end position="40"/>
    </location>
</feature>
<keyword evidence="4" id="KW-1185">Reference proteome</keyword>
<organism evidence="2">
    <name type="scientific">Glycine max</name>
    <name type="common">Soybean</name>
    <name type="synonym">Glycine hispida</name>
    <dbReference type="NCBI Taxonomy" id="3847"/>
    <lineage>
        <taxon>Eukaryota</taxon>
        <taxon>Viridiplantae</taxon>
        <taxon>Streptophyta</taxon>
        <taxon>Embryophyta</taxon>
        <taxon>Tracheophyta</taxon>
        <taxon>Spermatophyta</taxon>
        <taxon>Magnoliopsida</taxon>
        <taxon>eudicotyledons</taxon>
        <taxon>Gunneridae</taxon>
        <taxon>Pentapetalae</taxon>
        <taxon>rosids</taxon>
        <taxon>fabids</taxon>
        <taxon>Fabales</taxon>
        <taxon>Fabaceae</taxon>
        <taxon>Papilionoideae</taxon>
        <taxon>50 kb inversion clade</taxon>
        <taxon>NPAAA clade</taxon>
        <taxon>indigoferoid/millettioid clade</taxon>
        <taxon>Phaseoleae</taxon>
        <taxon>Glycine</taxon>
        <taxon>Glycine subgen. Soja</taxon>
    </lineage>
</organism>
<dbReference type="AlphaFoldDB" id="A0A0R0EMY8"/>
<evidence type="ECO:0000313" key="3">
    <source>
        <dbReference type="EnsemblPlants" id="KRG91416"/>
    </source>
</evidence>
<reference evidence="2" key="3">
    <citation type="submission" date="2018-07" db="EMBL/GenBank/DDBJ databases">
        <title>WGS assembly of Glycine max.</title>
        <authorList>
            <person name="Schmutz J."/>
            <person name="Cannon S."/>
            <person name="Schlueter J."/>
            <person name="Ma J."/>
            <person name="Mitros T."/>
            <person name="Nelson W."/>
            <person name="Hyten D."/>
            <person name="Song Q."/>
            <person name="Thelen J."/>
            <person name="Cheng J."/>
            <person name="Xu D."/>
            <person name="Hellsten U."/>
            <person name="May G."/>
            <person name="Yu Y."/>
            <person name="Sakurai T."/>
            <person name="Umezawa T."/>
            <person name="Bhattacharyya M."/>
            <person name="Sandhu D."/>
            <person name="Valliyodan B."/>
            <person name="Lindquist E."/>
            <person name="Peto M."/>
            <person name="Grant D."/>
            <person name="Shu S."/>
            <person name="Goodstein D."/>
            <person name="Barry K."/>
            <person name="Futrell-Griggs M."/>
            <person name="Abernathy B."/>
            <person name="Du J."/>
            <person name="Tian Z."/>
            <person name="Zhu L."/>
            <person name="Gill N."/>
            <person name="Joshi T."/>
            <person name="Libault M."/>
            <person name="Sethuraman A."/>
            <person name="Zhang X."/>
            <person name="Shinozaki K."/>
            <person name="Nguyen H."/>
            <person name="Wing R."/>
            <person name="Cregan P."/>
            <person name="Specht J."/>
            <person name="Grimwood J."/>
            <person name="Rokhsar D."/>
            <person name="Stacey G."/>
            <person name="Shoemaker R."/>
            <person name="Jackson S."/>
        </authorList>
    </citation>
    <scope>NUCLEOTIDE SEQUENCE</scope>
    <source>
        <tissue evidence="2">Callus</tissue>
    </source>
</reference>
<gene>
    <name evidence="2" type="ORF">GLYMA_20G153500</name>
</gene>
<dbReference type="InParanoid" id="A0A0R0EMY8"/>
<proteinExistence type="predicted"/>
<dbReference type="EnsemblPlants" id="KRG91416">
    <property type="protein sequence ID" value="KRG91416"/>
    <property type="gene ID" value="GLYMA_20G153500"/>
</dbReference>
<accession>A0A0R0EMY8</accession>